<dbReference type="InterPro" id="IPR000719">
    <property type="entry name" value="Prot_kinase_dom"/>
</dbReference>
<keyword evidence="3" id="KW-0547">Nucleotide-binding</keyword>
<evidence type="ECO:0000256" key="6">
    <source>
        <dbReference type="SAM" id="MobiDB-lite"/>
    </source>
</evidence>
<dbReference type="GO" id="GO:0005524">
    <property type="term" value="F:ATP binding"/>
    <property type="evidence" value="ECO:0007669"/>
    <property type="project" value="UniProtKB-KW"/>
</dbReference>
<evidence type="ECO:0000259" key="8">
    <source>
        <dbReference type="PROSITE" id="PS50011"/>
    </source>
</evidence>
<dbReference type="AlphaFoldDB" id="A0A7Y4KSA2"/>
<dbReference type="CDD" id="cd14014">
    <property type="entry name" value="STKc_PknB_like"/>
    <property type="match status" value="1"/>
</dbReference>
<accession>A0A7Y4KSA2</accession>
<evidence type="ECO:0000256" key="4">
    <source>
        <dbReference type="ARBA" id="ARBA00022777"/>
    </source>
</evidence>
<keyword evidence="7" id="KW-0812">Transmembrane</keyword>
<dbReference type="SUPFAM" id="SSF56112">
    <property type="entry name" value="Protein kinase-like (PK-like)"/>
    <property type="match status" value="1"/>
</dbReference>
<dbReference type="Gene3D" id="1.10.510.10">
    <property type="entry name" value="Transferase(Phosphotransferase) domain 1"/>
    <property type="match status" value="1"/>
</dbReference>
<feature type="region of interest" description="Disordered" evidence="6">
    <location>
        <begin position="727"/>
        <end position="754"/>
    </location>
</feature>
<dbReference type="InterPro" id="IPR008266">
    <property type="entry name" value="Tyr_kinase_AS"/>
</dbReference>
<feature type="domain" description="Protein kinase" evidence="8">
    <location>
        <begin position="9"/>
        <end position="284"/>
    </location>
</feature>
<name>A0A7Y4KSA2_9BACT</name>
<feature type="region of interest" description="Disordered" evidence="6">
    <location>
        <begin position="655"/>
        <end position="714"/>
    </location>
</feature>
<feature type="compositionally biased region" description="Low complexity" evidence="6">
    <location>
        <begin position="727"/>
        <end position="737"/>
    </location>
</feature>
<dbReference type="EC" id="2.7.11.1" evidence="1"/>
<evidence type="ECO:0000256" key="1">
    <source>
        <dbReference type="ARBA" id="ARBA00012513"/>
    </source>
</evidence>
<dbReference type="Pfam" id="PF00069">
    <property type="entry name" value="Pkinase"/>
    <property type="match status" value="1"/>
</dbReference>
<keyword evidence="7" id="KW-1133">Transmembrane helix</keyword>
<keyword evidence="2" id="KW-0808">Transferase</keyword>
<keyword evidence="4 9" id="KW-0418">Kinase</keyword>
<keyword evidence="10" id="KW-1185">Reference proteome</keyword>
<dbReference type="Proteomes" id="UP000563426">
    <property type="component" value="Unassembled WGS sequence"/>
</dbReference>
<protein>
    <recommendedName>
        <fullName evidence="1">non-specific serine/threonine protein kinase</fullName>
        <ecNumber evidence="1">2.7.11.1</ecNumber>
    </recommendedName>
</protein>
<evidence type="ECO:0000256" key="3">
    <source>
        <dbReference type="ARBA" id="ARBA00022741"/>
    </source>
</evidence>
<evidence type="ECO:0000256" key="2">
    <source>
        <dbReference type="ARBA" id="ARBA00022679"/>
    </source>
</evidence>
<dbReference type="EMBL" id="JABFJV010000378">
    <property type="protein sequence ID" value="NOK38877.1"/>
    <property type="molecule type" value="Genomic_DNA"/>
</dbReference>
<dbReference type="PANTHER" id="PTHR43671:SF13">
    <property type="entry name" value="SERINE_THREONINE-PROTEIN KINASE NEK2"/>
    <property type="match status" value="1"/>
</dbReference>
<dbReference type="GO" id="GO:0004674">
    <property type="term" value="F:protein serine/threonine kinase activity"/>
    <property type="evidence" value="ECO:0007669"/>
    <property type="project" value="UniProtKB-EC"/>
</dbReference>
<dbReference type="PANTHER" id="PTHR43671">
    <property type="entry name" value="SERINE/THREONINE-PROTEIN KINASE NEK"/>
    <property type="match status" value="1"/>
</dbReference>
<evidence type="ECO:0000256" key="5">
    <source>
        <dbReference type="ARBA" id="ARBA00022840"/>
    </source>
</evidence>
<feature type="region of interest" description="Disordered" evidence="6">
    <location>
        <begin position="852"/>
        <end position="920"/>
    </location>
</feature>
<comment type="caution">
    <text evidence="9">The sequence shown here is derived from an EMBL/GenBank/DDBJ whole genome shotgun (WGS) entry which is preliminary data.</text>
</comment>
<feature type="transmembrane region" description="Helical" evidence="7">
    <location>
        <begin position="762"/>
        <end position="781"/>
    </location>
</feature>
<evidence type="ECO:0000313" key="9">
    <source>
        <dbReference type="EMBL" id="NOK38877.1"/>
    </source>
</evidence>
<gene>
    <name evidence="9" type="ORF">HMI49_37395</name>
</gene>
<dbReference type="Pfam" id="PF08308">
    <property type="entry name" value="PEGA"/>
    <property type="match status" value="1"/>
</dbReference>
<organism evidence="9 10">
    <name type="scientific">Corallococcus exercitus</name>
    <dbReference type="NCBI Taxonomy" id="2316736"/>
    <lineage>
        <taxon>Bacteria</taxon>
        <taxon>Pseudomonadati</taxon>
        <taxon>Myxococcota</taxon>
        <taxon>Myxococcia</taxon>
        <taxon>Myxococcales</taxon>
        <taxon>Cystobacterineae</taxon>
        <taxon>Myxococcaceae</taxon>
        <taxon>Corallococcus</taxon>
    </lineage>
</organism>
<feature type="compositionally biased region" description="Basic and acidic residues" evidence="6">
    <location>
        <begin position="366"/>
        <end position="564"/>
    </location>
</feature>
<feature type="region of interest" description="Disordered" evidence="6">
    <location>
        <begin position="316"/>
        <end position="602"/>
    </location>
</feature>
<keyword evidence="7" id="KW-0472">Membrane</keyword>
<dbReference type="RefSeq" id="WP_171438345.1">
    <property type="nucleotide sequence ID" value="NZ_JABFJV010000378.1"/>
</dbReference>
<sequence>MSIETYGSYQLLKRLATGGMAQIYLARRPGSDAPDKLLVLKRILPHLSENDEFVRMFLDEARIAARLAHPNVVQIYDLGAEGDTFFIAMEYIHGVDARRLWKRSETAGRPLPVPLVCRILLEACAGLDYAHKKTDATGRPLDIVHRDVSPQNILVTFDGGVKVVDFGIAKAADQATVTRSGVLKGKYSYMSPEQAAGQRVDRRSDVFALGVVLHELLTGGRLFKRPSDMLTLSAVAECHVPVPSQVAPRVPVELDAIVLKALAKEPDARYQHAQELQRALEGWLASQPQPCGTTADLAAFMRELYADRLSEEARSGEVLVTDEEAGVPPPSPAPRRSVMRPATPPGRTENEPTTTLRPPRANRPSGKVEARREDAEADGGRSEIRGPDTRPEGRSAEARAEARNAEVRGAEPRADARADGRGVDPRSDVRADGRGVDPRSDVRADGRNVDPRADSRHAEPRAEGRGSELRADARPDGRGAARAEARGEGRHLDAHADGRAEGRHGDGRSVDGRPEARSEGRHVDGRPEPRSEIRNVDGRPEPRSEIRNVDPRVDARAADGRPEPRGTTGTRRALESPPSRSIRPVRLEEPSLPTVTEEDGPTLAMVDTQGKLSGGFQVEEDAPTLAMVDTQGKLSGGFQVEEDAPTLDQRLLTAQAREDEDDSTLDMRAVSRADVDDGPTQDMRAVPRSEIPVSRTGMPAPSGEHRNHRPPVPAPHATIEEMTASTAPRSASRAPMPNAWTPPARTGTVTEQSAVEPPKRRGLLYGAILLVALLVGVGLVWSLGPGASGVRVESEPAGARVVFEDRVLPERTPLTLPTVKPGRYWVVLVKEGYRELRTQIVVPPSGRLDVGPLKLVPLPSSGKPATEPPATAPPAPTTPEPGVGPSGVAAPRAPDTAAPEAKQAQETPRAQAPAPVVKAPAATTATVVPAAEVRESPRAVERAASVSFVVTPWAEVTCNGRKLGETPFQPVEMHVGSYDCKFTNSELKRTLSRRIEVRPIDLNVVTVKFE</sequence>
<dbReference type="InterPro" id="IPR013229">
    <property type="entry name" value="PEGA"/>
</dbReference>
<dbReference type="PROSITE" id="PS00109">
    <property type="entry name" value="PROTEIN_KINASE_TYR"/>
    <property type="match status" value="1"/>
</dbReference>
<evidence type="ECO:0000313" key="10">
    <source>
        <dbReference type="Proteomes" id="UP000563426"/>
    </source>
</evidence>
<proteinExistence type="predicted"/>
<feature type="compositionally biased region" description="Pro residues" evidence="6">
    <location>
        <begin position="866"/>
        <end position="879"/>
    </location>
</feature>
<feature type="compositionally biased region" description="Low complexity" evidence="6">
    <location>
        <begin position="910"/>
        <end position="920"/>
    </location>
</feature>
<evidence type="ECO:0000256" key="7">
    <source>
        <dbReference type="SAM" id="Phobius"/>
    </source>
</evidence>
<dbReference type="PROSITE" id="PS50011">
    <property type="entry name" value="PROTEIN_KINASE_DOM"/>
    <property type="match status" value="1"/>
</dbReference>
<keyword evidence="5" id="KW-0067">ATP-binding</keyword>
<dbReference type="Gene3D" id="3.30.200.20">
    <property type="entry name" value="Phosphorylase Kinase, domain 1"/>
    <property type="match status" value="1"/>
</dbReference>
<dbReference type="InterPro" id="IPR050660">
    <property type="entry name" value="NEK_Ser/Thr_kinase"/>
</dbReference>
<dbReference type="InterPro" id="IPR011009">
    <property type="entry name" value="Kinase-like_dom_sf"/>
</dbReference>
<reference evidence="9 10" key="1">
    <citation type="submission" date="2020-05" db="EMBL/GenBank/DDBJ databases">
        <authorList>
            <person name="Whitworth D."/>
        </authorList>
    </citation>
    <scope>NUCLEOTIDE SEQUENCE [LARGE SCALE GENOMIC DNA]</scope>
    <source>
        <strain evidence="9 10">AB043B</strain>
    </source>
</reference>